<feature type="region of interest" description="Disordered" evidence="1">
    <location>
        <begin position="1"/>
        <end position="37"/>
    </location>
</feature>
<accession>A0A4Y2F7Q5</accession>
<evidence type="ECO:0000256" key="1">
    <source>
        <dbReference type="SAM" id="MobiDB-lite"/>
    </source>
</evidence>
<dbReference type="EMBL" id="BGPR01000841">
    <property type="protein sequence ID" value="GBM37473.1"/>
    <property type="molecule type" value="Genomic_DNA"/>
</dbReference>
<reference evidence="2 3" key="1">
    <citation type="journal article" date="2019" name="Sci. Rep.">
        <title>Orb-weaving spider Araneus ventricosus genome elucidates the spidroin gene catalogue.</title>
        <authorList>
            <person name="Kono N."/>
            <person name="Nakamura H."/>
            <person name="Ohtoshi R."/>
            <person name="Moran D.A.P."/>
            <person name="Shinohara A."/>
            <person name="Yoshida Y."/>
            <person name="Fujiwara M."/>
            <person name="Mori M."/>
            <person name="Tomita M."/>
            <person name="Arakawa K."/>
        </authorList>
    </citation>
    <scope>NUCLEOTIDE SEQUENCE [LARGE SCALE GENOMIC DNA]</scope>
</reference>
<dbReference type="Proteomes" id="UP000499080">
    <property type="component" value="Unassembled WGS sequence"/>
</dbReference>
<proteinExistence type="predicted"/>
<sequence>MDMGPLSDRTPPKCLLPLQLPNQLDGTRDHSSDTEPFPCPVLLPLQLPNRLDGHPLRYRTPPHAPCMIAITATEPVGWTWDHR</sequence>
<comment type="caution">
    <text evidence="2">The sequence shown here is derived from an EMBL/GenBank/DDBJ whole genome shotgun (WGS) entry which is preliminary data.</text>
</comment>
<evidence type="ECO:0000313" key="2">
    <source>
        <dbReference type="EMBL" id="GBM37473.1"/>
    </source>
</evidence>
<organism evidence="2 3">
    <name type="scientific">Araneus ventricosus</name>
    <name type="common">Orbweaver spider</name>
    <name type="synonym">Epeira ventricosa</name>
    <dbReference type="NCBI Taxonomy" id="182803"/>
    <lineage>
        <taxon>Eukaryota</taxon>
        <taxon>Metazoa</taxon>
        <taxon>Ecdysozoa</taxon>
        <taxon>Arthropoda</taxon>
        <taxon>Chelicerata</taxon>
        <taxon>Arachnida</taxon>
        <taxon>Araneae</taxon>
        <taxon>Araneomorphae</taxon>
        <taxon>Entelegynae</taxon>
        <taxon>Araneoidea</taxon>
        <taxon>Araneidae</taxon>
        <taxon>Araneus</taxon>
    </lineage>
</organism>
<name>A0A4Y2F7Q5_ARAVE</name>
<evidence type="ECO:0000313" key="3">
    <source>
        <dbReference type="Proteomes" id="UP000499080"/>
    </source>
</evidence>
<protein>
    <submittedName>
        <fullName evidence="2">Uncharacterized protein</fullName>
    </submittedName>
</protein>
<gene>
    <name evidence="2" type="ORF">AVEN_263147_1</name>
</gene>
<dbReference type="AlphaFoldDB" id="A0A4Y2F7Q5"/>
<keyword evidence="3" id="KW-1185">Reference proteome</keyword>